<dbReference type="PROSITE" id="PS50081">
    <property type="entry name" value="ZF_DAG_PE_2"/>
    <property type="match status" value="1"/>
</dbReference>
<evidence type="ECO:0000259" key="6">
    <source>
        <dbReference type="PROSITE" id="PS50238"/>
    </source>
</evidence>
<dbReference type="Gene3D" id="3.30.60.20">
    <property type="match status" value="1"/>
</dbReference>
<dbReference type="InterPro" id="IPR008936">
    <property type="entry name" value="Rho_GTPase_activation_prot"/>
</dbReference>
<keyword evidence="2" id="KW-0862">Zinc</keyword>
<dbReference type="Proteomes" id="UP000298663">
    <property type="component" value="Unassembled WGS sequence"/>
</dbReference>
<dbReference type="PROSITE" id="PS00479">
    <property type="entry name" value="ZF_DAG_PE_1"/>
    <property type="match status" value="1"/>
</dbReference>
<comment type="caution">
    <text evidence="7">The sequence shown here is derived from an EMBL/GenBank/DDBJ whole genome shotgun (WGS) entry which is preliminary data.</text>
</comment>
<dbReference type="GO" id="GO:0097149">
    <property type="term" value="C:centralspindlin complex"/>
    <property type="evidence" value="ECO:0007669"/>
    <property type="project" value="TreeGrafter"/>
</dbReference>
<dbReference type="GO" id="GO:0007266">
    <property type="term" value="P:Rho protein signal transduction"/>
    <property type="evidence" value="ECO:0007669"/>
    <property type="project" value="TreeGrafter"/>
</dbReference>
<dbReference type="InterPro" id="IPR046349">
    <property type="entry name" value="C1-like_sf"/>
</dbReference>
<feature type="domain" description="Rho-GAP" evidence="6">
    <location>
        <begin position="304"/>
        <end position="488"/>
    </location>
</feature>
<feature type="coiled-coil region" evidence="3">
    <location>
        <begin position="68"/>
        <end position="116"/>
    </location>
</feature>
<dbReference type="GO" id="GO:0051233">
    <property type="term" value="C:spindle midzone"/>
    <property type="evidence" value="ECO:0007669"/>
    <property type="project" value="TreeGrafter"/>
</dbReference>
<name>A0A4U5M920_STECR</name>
<dbReference type="SMART" id="SM00324">
    <property type="entry name" value="RhoGAP"/>
    <property type="match status" value="1"/>
</dbReference>
<dbReference type="GO" id="GO:0051256">
    <property type="term" value="P:mitotic spindle midzone assembly"/>
    <property type="evidence" value="ECO:0007669"/>
    <property type="project" value="TreeGrafter"/>
</dbReference>
<dbReference type="GO" id="GO:0032154">
    <property type="term" value="C:cleavage furrow"/>
    <property type="evidence" value="ECO:0007669"/>
    <property type="project" value="TreeGrafter"/>
</dbReference>
<dbReference type="SUPFAM" id="SSF48350">
    <property type="entry name" value="GTPase activation domain, GAP"/>
    <property type="match status" value="1"/>
</dbReference>
<dbReference type="PANTHER" id="PTHR46199:SF3">
    <property type="entry name" value="RAC GTPASE-ACTIVATING PROTEIN 1"/>
    <property type="match status" value="1"/>
</dbReference>
<gene>
    <name evidence="7" type="ORF">L596_025885</name>
</gene>
<dbReference type="GO" id="GO:0030496">
    <property type="term" value="C:midbody"/>
    <property type="evidence" value="ECO:0007669"/>
    <property type="project" value="TreeGrafter"/>
</dbReference>
<feature type="region of interest" description="Disordered" evidence="4">
    <location>
        <begin position="173"/>
        <end position="200"/>
    </location>
</feature>
<dbReference type="SUPFAM" id="SSF57889">
    <property type="entry name" value="Cysteine-rich domain"/>
    <property type="match status" value="1"/>
</dbReference>
<dbReference type="InterPro" id="IPR002219">
    <property type="entry name" value="PKC_DAG/PE"/>
</dbReference>
<sequence length="488" mass="55447">MFFNDPDTLSEQIFNLCQLLADFESHENGLINSIQADEDKIRLLNVLGELESKRCSAENRSKQRSVEVYRLQKQLDTAEDAKKRLETNLRKAHAKIASLESENGALKADLLAMKNRFQKGRELLREDTVARIAVGEHLPEEEQYEMSESFANPGLTSTPLAAKKGFKATVTQSPSTAFMTPPSIPEKPRSQLLSKSPKTRTAIVTSNLPTTISYKAKCPTLTSSPTVSHPAPTLFVSHKAHNFKLFSTSLCDHCDFCDERFSLGYKKAEKCGDCHMKIHPNCKFHLRFPCAPRQNAKLSGKTTLDIYDFCSQQRRHLKIPYFVIQLISAAESRGLELQKIYNRIEDDAEVRKLFQKLLSSHPFPKFEEEGLVTITECLKRFLKVIRPSVIPEFMLAPFLFAANSKDNDEIREAVRSLEDARRHTLAYLCLHFQRVLRESEVNQMDLESLAKCVGPLLMGKEKWNEKSATIMTKLLEMDAGFWVDILSV</sequence>
<dbReference type="InterPro" id="IPR000198">
    <property type="entry name" value="RhoGAP_dom"/>
</dbReference>
<keyword evidence="1" id="KW-0479">Metal-binding</keyword>
<accession>A0A4U5M920</accession>
<dbReference type="CDD" id="cd00029">
    <property type="entry name" value="C1"/>
    <property type="match status" value="1"/>
</dbReference>
<dbReference type="Pfam" id="PF00620">
    <property type="entry name" value="RhoGAP"/>
    <property type="match status" value="1"/>
</dbReference>
<reference evidence="7 8" key="1">
    <citation type="journal article" date="2015" name="Genome Biol.">
        <title>Comparative genomics of Steinernema reveals deeply conserved gene regulatory networks.</title>
        <authorList>
            <person name="Dillman A.R."/>
            <person name="Macchietto M."/>
            <person name="Porter C.F."/>
            <person name="Rogers A."/>
            <person name="Williams B."/>
            <person name="Antoshechkin I."/>
            <person name="Lee M.M."/>
            <person name="Goodwin Z."/>
            <person name="Lu X."/>
            <person name="Lewis E.E."/>
            <person name="Goodrich-Blair H."/>
            <person name="Stock S.P."/>
            <person name="Adams B.J."/>
            <person name="Sternberg P.W."/>
            <person name="Mortazavi A."/>
        </authorList>
    </citation>
    <scope>NUCLEOTIDE SEQUENCE [LARGE SCALE GENOMIC DNA]</scope>
    <source>
        <strain evidence="7 8">ALL</strain>
    </source>
</reference>
<evidence type="ECO:0000256" key="4">
    <source>
        <dbReference type="SAM" id="MobiDB-lite"/>
    </source>
</evidence>
<evidence type="ECO:0000256" key="1">
    <source>
        <dbReference type="ARBA" id="ARBA00022723"/>
    </source>
</evidence>
<dbReference type="GO" id="GO:0046872">
    <property type="term" value="F:metal ion binding"/>
    <property type="evidence" value="ECO:0007669"/>
    <property type="project" value="UniProtKB-KW"/>
</dbReference>
<evidence type="ECO:0000313" key="8">
    <source>
        <dbReference type="Proteomes" id="UP000298663"/>
    </source>
</evidence>
<dbReference type="EMBL" id="AZBU02000009">
    <property type="protein sequence ID" value="TKR65489.1"/>
    <property type="molecule type" value="Genomic_DNA"/>
</dbReference>
<protein>
    <recommendedName>
        <fullName evidence="9">Rho-GAP domain-containing protein</fullName>
    </recommendedName>
</protein>
<dbReference type="PROSITE" id="PS50238">
    <property type="entry name" value="RHOGAP"/>
    <property type="match status" value="1"/>
</dbReference>
<dbReference type="STRING" id="34508.A0A4U5M920"/>
<dbReference type="SMART" id="SM00109">
    <property type="entry name" value="C1"/>
    <property type="match status" value="1"/>
</dbReference>
<organism evidence="7 8">
    <name type="scientific">Steinernema carpocapsae</name>
    <name type="common">Entomopathogenic nematode</name>
    <dbReference type="NCBI Taxonomy" id="34508"/>
    <lineage>
        <taxon>Eukaryota</taxon>
        <taxon>Metazoa</taxon>
        <taxon>Ecdysozoa</taxon>
        <taxon>Nematoda</taxon>
        <taxon>Chromadorea</taxon>
        <taxon>Rhabditida</taxon>
        <taxon>Tylenchina</taxon>
        <taxon>Panagrolaimomorpha</taxon>
        <taxon>Strongyloidoidea</taxon>
        <taxon>Steinernematidae</taxon>
        <taxon>Steinernema</taxon>
    </lineage>
</organism>
<reference evidence="7 8" key="2">
    <citation type="journal article" date="2019" name="G3 (Bethesda)">
        <title>Hybrid Assembly of the Genome of the Entomopathogenic Nematode Steinernema carpocapsae Identifies the X-Chromosome.</title>
        <authorList>
            <person name="Serra L."/>
            <person name="Macchietto M."/>
            <person name="Macias-Munoz A."/>
            <person name="McGill C.J."/>
            <person name="Rodriguez I.M."/>
            <person name="Rodriguez B."/>
            <person name="Murad R."/>
            <person name="Mortazavi A."/>
        </authorList>
    </citation>
    <scope>NUCLEOTIDE SEQUENCE [LARGE SCALE GENOMIC DNA]</scope>
    <source>
        <strain evidence="7 8">ALL</strain>
    </source>
</reference>
<dbReference type="AlphaFoldDB" id="A0A4U5M920"/>
<keyword evidence="8" id="KW-1185">Reference proteome</keyword>
<evidence type="ECO:0000259" key="5">
    <source>
        <dbReference type="PROSITE" id="PS50081"/>
    </source>
</evidence>
<evidence type="ECO:0000256" key="2">
    <source>
        <dbReference type="ARBA" id="ARBA00022833"/>
    </source>
</evidence>
<dbReference type="OrthoDB" id="2218807at2759"/>
<dbReference type="PANTHER" id="PTHR46199">
    <property type="entry name" value="RAC GTPASE-ACTIVATING PROTEIN 1"/>
    <property type="match status" value="1"/>
</dbReference>
<feature type="domain" description="Phorbol-ester/DAG-type" evidence="5">
    <location>
        <begin position="240"/>
        <end position="290"/>
    </location>
</feature>
<proteinExistence type="predicted"/>
<dbReference type="GO" id="GO:0000281">
    <property type="term" value="P:mitotic cytokinesis"/>
    <property type="evidence" value="ECO:0007669"/>
    <property type="project" value="TreeGrafter"/>
</dbReference>
<dbReference type="GO" id="GO:0005096">
    <property type="term" value="F:GTPase activator activity"/>
    <property type="evidence" value="ECO:0007669"/>
    <property type="project" value="TreeGrafter"/>
</dbReference>
<keyword evidence="3" id="KW-0175">Coiled coil</keyword>
<dbReference type="Gene3D" id="1.10.555.10">
    <property type="entry name" value="Rho GTPase activation protein"/>
    <property type="match status" value="1"/>
</dbReference>
<evidence type="ECO:0000313" key="7">
    <source>
        <dbReference type="EMBL" id="TKR65489.1"/>
    </source>
</evidence>
<dbReference type="GO" id="GO:0005634">
    <property type="term" value="C:nucleus"/>
    <property type="evidence" value="ECO:0007669"/>
    <property type="project" value="TreeGrafter"/>
</dbReference>
<evidence type="ECO:0008006" key="9">
    <source>
        <dbReference type="Google" id="ProtNLM"/>
    </source>
</evidence>
<evidence type="ECO:0000256" key="3">
    <source>
        <dbReference type="SAM" id="Coils"/>
    </source>
</evidence>